<keyword evidence="2" id="KW-0479">Metal-binding</keyword>
<dbReference type="OrthoDB" id="9807246at2"/>
<evidence type="ECO:0000259" key="5">
    <source>
        <dbReference type="PROSITE" id="PS51891"/>
    </source>
</evidence>
<organism evidence="6 7">
    <name type="scientific">Paracoccus tegillarcae</name>
    <dbReference type="NCBI Taxonomy" id="1529068"/>
    <lineage>
        <taxon>Bacteria</taxon>
        <taxon>Pseudomonadati</taxon>
        <taxon>Pseudomonadota</taxon>
        <taxon>Alphaproteobacteria</taxon>
        <taxon>Rhodobacterales</taxon>
        <taxon>Paracoccaceae</taxon>
        <taxon>Paracoccus</taxon>
    </lineage>
</organism>
<dbReference type="PANTHER" id="PTHR33337">
    <property type="entry name" value="GFA DOMAIN-CONTAINING PROTEIN"/>
    <property type="match status" value="1"/>
</dbReference>
<dbReference type="InterPro" id="IPR006913">
    <property type="entry name" value="CENP-V/GFA"/>
</dbReference>
<dbReference type="PROSITE" id="PS51891">
    <property type="entry name" value="CENP_V_GFA"/>
    <property type="match status" value="1"/>
</dbReference>
<accession>A0A2K9F0V8</accession>
<reference evidence="6 7" key="1">
    <citation type="submission" date="2017-12" db="EMBL/GenBank/DDBJ databases">
        <authorList>
            <person name="Hurst M.R.H."/>
        </authorList>
    </citation>
    <scope>NUCLEOTIDE SEQUENCE [LARGE SCALE GENOMIC DNA]</scope>
    <source>
        <strain evidence="6 7">BM15</strain>
    </source>
</reference>
<keyword evidence="4" id="KW-0456">Lyase</keyword>
<keyword evidence="7" id="KW-1185">Reference proteome</keyword>
<dbReference type="EMBL" id="CP025408">
    <property type="protein sequence ID" value="AUH32771.1"/>
    <property type="molecule type" value="Genomic_DNA"/>
</dbReference>
<evidence type="ECO:0000256" key="4">
    <source>
        <dbReference type="ARBA" id="ARBA00023239"/>
    </source>
</evidence>
<evidence type="ECO:0000256" key="1">
    <source>
        <dbReference type="ARBA" id="ARBA00005495"/>
    </source>
</evidence>
<dbReference type="AlphaFoldDB" id="A0A2K9F0V8"/>
<dbReference type="Gene3D" id="3.90.1590.10">
    <property type="entry name" value="glutathione-dependent formaldehyde- activating enzyme (gfa)"/>
    <property type="match status" value="1"/>
</dbReference>
<dbReference type="Pfam" id="PF04828">
    <property type="entry name" value="GFA"/>
    <property type="match status" value="1"/>
</dbReference>
<dbReference type="InterPro" id="IPR011057">
    <property type="entry name" value="Mss4-like_sf"/>
</dbReference>
<dbReference type="GO" id="GO:0016846">
    <property type="term" value="F:carbon-sulfur lyase activity"/>
    <property type="evidence" value="ECO:0007669"/>
    <property type="project" value="InterPro"/>
</dbReference>
<protein>
    <submittedName>
        <fullName evidence="6">GFA family protein</fullName>
    </submittedName>
</protein>
<feature type="domain" description="CENP-V/GFA" evidence="5">
    <location>
        <begin position="10"/>
        <end position="130"/>
    </location>
</feature>
<dbReference type="PANTHER" id="PTHR33337:SF40">
    <property type="entry name" value="CENP-V_GFA DOMAIN-CONTAINING PROTEIN-RELATED"/>
    <property type="match status" value="1"/>
</dbReference>
<evidence type="ECO:0000313" key="6">
    <source>
        <dbReference type="EMBL" id="AUH32771.1"/>
    </source>
</evidence>
<evidence type="ECO:0000313" key="7">
    <source>
        <dbReference type="Proteomes" id="UP000233742"/>
    </source>
</evidence>
<dbReference type="KEGG" id="paro:CUV01_04690"/>
<keyword evidence="3" id="KW-0862">Zinc</keyword>
<evidence type="ECO:0000256" key="3">
    <source>
        <dbReference type="ARBA" id="ARBA00022833"/>
    </source>
</evidence>
<name>A0A2K9F0V8_9RHOB</name>
<sequence>MSAAQVRAKATGGCACGAVRFAARDVPLTLGVCHCETCRRWMGSALLEVDVPEGQVDWQGQDHIARRQSSDWAERTWCADCGSNLYFRMTGDSEFGGKYSIPLGLFDDPNGFVLSSEIYIDHKPDSFAYAGAPGRRQLTRADCVAKFPLLDSDQDRSKP</sequence>
<gene>
    <name evidence="6" type="ORF">CUV01_04690</name>
</gene>
<evidence type="ECO:0000256" key="2">
    <source>
        <dbReference type="ARBA" id="ARBA00022723"/>
    </source>
</evidence>
<proteinExistence type="inferred from homology"/>
<dbReference type="SUPFAM" id="SSF51316">
    <property type="entry name" value="Mss4-like"/>
    <property type="match status" value="1"/>
</dbReference>
<dbReference type="GO" id="GO:0046872">
    <property type="term" value="F:metal ion binding"/>
    <property type="evidence" value="ECO:0007669"/>
    <property type="project" value="UniProtKB-KW"/>
</dbReference>
<comment type="similarity">
    <text evidence="1">Belongs to the Gfa family.</text>
</comment>
<dbReference type="Proteomes" id="UP000233742">
    <property type="component" value="Chromosome"/>
</dbReference>